<sequence length="175" mass="19278">MSRCILDAAYNAESDTAYNADSDGMDDNCPSVDVNEDKASIHLLRKHKKLWCREKGVIDCLLVEQEQSDSARGWNSEEDARSEESSWEQRSTSSEIAHGSRHDSDEIAYDSRHDKDAADGVIENIDDESLGLIIDGLQVVDSDPEASCVSEDQSDALLAVRGSGPEEQEESIKQS</sequence>
<dbReference type="GeneID" id="17289072"/>
<dbReference type="AlphaFoldDB" id="L1I803"/>
<accession>L1I803</accession>
<evidence type="ECO:0000313" key="2">
    <source>
        <dbReference type="EMBL" id="EKX32343.1"/>
    </source>
</evidence>
<reference evidence="3" key="3">
    <citation type="submission" date="2015-06" db="UniProtKB">
        <authorList>
            <consortium name="EnsemblProtists"/>
        </authorList>
    </citation>
    <scope>IDENTIFICATION</scope>
</reference>
<proteinExistence type="predicted"/>
<feature type="region of interest" description="Disordered" evidence="1">
    <location>
        <begin position="68"/>
        <end position="109"/>
    </location>
</feature>
<gene>
    <name evidence="2" type="ORF">GUITHDRAFT_121484</name>
</gene>
<dbReference type="EnsemblProtists" id="EKX32343">
    <property type="protein sequence ID" value="EKX32343"/>
    <property type="gene ID" value="GUITHDRAFT_121484"/>
</dbReference>
<dbReference type="KEGG" id="gtt:GUITHDRAFT_121484"/>
<dbReference type="PaxDb" id="55529-EKX32343"/>
<evidence type="ECO:0000256" key="1">
    <source>
        <dbReference type="SAM" id="MobiDB-lite"/>
    </source>
</evidence>
<evidence type="ECO:0000313" key="4">
    <source>
        <dbReference type="Proteomes" id="UP000011087"/>
    </source>
</evidence>
<keyword evidence="4" id="KW-1185">Reference proteome</keyword>
<name>L1I803_GUITC</name>
<evidence type="ECO:0000313" key="3">
    <source>
        <dbReference type="EnsemblProtists" id="EKX32343"/>
    </source>
</evidence>
<dbReference type="Proteomes" id="UP000011087">
    <property type="component" value="Unassembled WGS sequence"/>
</dbReference>
<dbReference type="HOGENOM" id="CLU_1535386_0_0_1"/>
<reference evidence="2 4" key="1">
    <citation type="journal article" date="2012" name="Nature">
        <title>Algal genomes reveal evolutionary mosaicism and the fate of nucleomorphs.</title>
        <authorList>
            <consortium name="DOE Joint Genome Institute"/>
            <person name="Curtis B.A."/>
            <person name="Tanifuji G."/>
            <person name="Burki F."/>
            <person name="Gruber A."/>
            <person name="Irimia M."/>
            <person name="Maruyama S."/>
            <person name="Arias M.C."/>
            <person name="Ball S.G."/>
            <person name="Gile G.H."/>
            <person name="Hirakawa Y."/>
            <person name="Hopkins J.F."/>
            <person name="Kuo A."/>
            <person name="Rensing S.A."/>
            <person name="Schmutz J."/>
            <person name="Symeonidi A."/>
            <person name="Elias M."/>
            <person name="Eveleigh R.J."/>
            <person name="Herman E.K."/>
            <person name="Klute M.J."/>
            <person name="Nakayama T."/>
            <person name="Obornik M."/>
            <person name="Reyes-Prieto A."/>
            <person name="Armbrust E.V."/>
            <person name="Aves S.J."/>
            <person name="Beiko R.G."/>
            <person name="Coutinho P."/>
            <person name="Dacks J.B."/>
            <person name="Durnford D.G."/>
            <person name="Fast N.M."/>
            <person name="Green B.R."/>
            <person name="Grisdale C.J."/>
            <person name="Hempel F."/>
            <person name="Henrissat B."/>
            <person name="Hoppner M.P."/>
            <person name="Ishida K."/>
            <person name="Kim E."/>
            <person name="Koreny L."/>
            <person name="Kroth P.G."/>
            <person name="Liu Y."/>
            <person name="Malik S.B."/>
            <person name="Maier U.G."/>
            <person name="McRose D."/>
            <person name="Mock T."/>
            <person name="Neilson J.A."/>
            <person name="Onodera N.T."/>
            <person name="Poole A.M."/>
            <person name="Pritham E.J."/>
            <person name="Richards T.A."/>
            <person name="Rocap G."/>
            <person name="Roy S.W."/>
            <person name="Sarai C."/>
            <person name="Schaack S."/>
            <person name="Shirato S."/>
            <person name="Slamovits C.H."/>
            <person name="Spencer D.F."/>
            <person name="Suzuki S."/>
            <person name="Worden A.Z."/>
            <person name="Zauner S."/>
            <person name="Barry K."/>
            <person name="Bell C."/>
            <person name="Bharti A.K."/>
            <person name="Crow J.A."/>
            <person name="Grimwood J."/>
            <person name="Kramer R."/>
            <person name="Lindquist E."/>
            <person name="Lucas S."/>
            <person name="Salamov A."/>
            <person name="McFadden G.I."/>
            <person name="Lane C.E."/>
            <person name="Keeling P.J."/>
            <person name="Gray M.W."/>
            <person name="Grigoriev I.V."/>
            <person name="Archibald J.M."/>
        </authorList>
    </citation>
    <scope>NUCLEOTIDE SEQUENCE</scope>
    <source>
        <strain evidence="2 4">CCMP2712</strain>
    </source>
</reference>
<protein>
    <submittedName>
        <fullName evidence="2 3">Uncharacterized protein</fullName>
    </submittedName>
</protein>
<dbReference type="EMBL" id="JH993195">
    <property type="protein sequence ID" value="EKX32343.1"/>
    <property type="molecule type" value="Genomic_DNA"/>
</dbReference>
<reference evidence="4" key="2">
    <citation type="submission" date="2012-11" db="EMBL/GenBank/DDBJ databases">
        <authorList>
            <person name="Kuo A."/>
            <person name="Curtis B.A."/>
            <person name="Tanifuji G."/>
            <person name="Burki F."/>
            <person name="Gruber A."/>
            <person name="Irimia M."/>
            <person name="Maruyama S."/>
            <person name="Arias M.C."/>
            <person name="Ball S.G."/>
            <person name="Gile G.H."/>
            <person name="Hirakawa Y."/>
            <person name="Hopkins J.F."/>
            <person name="Rensing S.A."/>
            <person name="Schmutz J."/>
            <person name="Symeonidi A."/>
            <person name="Elias M."/>
            <person name="Eveleigh R.J."/>
            <person name="Herman E.K."/>
            <person name="Klute M.J."/>
            <person name="Nakayama T."/>
            <person name="Obornik M."/>
            <person name="Reyes-Prieto A."/>
            <person name="Armbrust E.V."/>
            <person name="Aves S.J."/>
            <person name="Beiko R.G."/>
            <person name="Coutinho P."/>
            <person name="Dacks J.B."/>
            <person name="Durnford D.G."/>
            <person name="Fast N.M."/>
            <person name="Green B.R."/>
            <person name="Grisdale C."/>
            <person name="Hempe F."/>
            <person name="Henrissat B."/>
            <person name="Hoppner M.P."/>
            <person name="Ishida K.-I."/>
            <person name="Kim E."/>
            <person name="Koreny L."/>
            <person name="Kroth P.G."/>
            <person name="Liu Y."/>
            <person name="Malik S.-B."/>
            <person name="Maier U.G."/>
            <person name="McRose D."/>
            <person name="Mock T."/>
            <person name="Neilson J.A."/>
            <person name="Onodera N.T."/>
            <person name="Poole A.M."/>
            <person name="Pritham E.J."/>
            <person name="Richards T.A."/>
            <person name="Rocap G."/>
            <person name="Roy S.W."/>
            <person name="Sarai C."/>
            <person name="Schaack S."/>
            <person name="Shirato S."/>
            <person name="Slamovits C.H."/>
            <person name="Spencer D.F."/>
            <person name="Suzuki S."/>
            <person name="Worden A.Z."/>
            <person name="Zauner S."/>
            <person name="Barry K."/>
            <person name="Bell C."/>
            <person name="Bharti A.K."/>
            <person name="Crow J.A."/>
            <person name="Grimwood J."/>
            <person name="Kramer R."/>
            <person name="Lindquist E."/>
            <person name="Lucas S."/>
            <person name="Salamov A."/>
            <person name="McFadden G.I."/>
            <person name="Lane C.E."/>
            <person name="Keeling P.J."/>
            <person name="Gray M.W."/>
            <person name="Grigoriev I.V."/>
            <person name="Archibald J.M."/>
        </authorList>
    </citation>
    <scope>NUCLEOTIDE SEQUENCE</scope>
    <source>
        <strain evidence="4">CCMP2712</strain>
    </source>
</reference>
<dbReference type="RefSeq" id="XP_005819323.1">
    <property type="nucleotide sequence ID" value="XM_005819266.1"/>
</dbReference>
<organism evidence="2">
    <name type="scientific">Guillardia theta (strain CCMP2712)</name>
    <name type="common">Cryptophyte</name>
    <dbReference type="NCBI Taxonomy" id="905079"/>
    <lineage>
        <taxon>Eukaryota</taxon>
        <taxon>Cryptophyceae</taxon>
        <taxon>Pyrenomonadales</taxon>
        <taxon>Geminigeraceae</taxon>
        <taxon>Guillardia</taxon>
    </lineage>
</organism>
<feature type="compositionally biased region" description="Basic and acidic residues" evidence="1">
    <location>
        <begin position="98"/>
        <end position="109"/>
    </location>
</feature>